<dbReference type="AlphaFoldDB" id="A0A5J4Z5I7"/>
<dbReference type="OMA" id="KPLIWCD"/>
<comment type="caution">
    <text evidence="7">The sequence shown here is derived from an EMBL/GenBank/DDBJ whole genome shotgun (WGS) entry which is preliminary data.</text>
</comment>
<evidence type="ECO:0000256" key="1">
    <source>
        <dbReference type="ARBA" id="ARBA00004308"/>
    </source>
</evidence>
<dbReference type="InterPro" id="IPR001392">
    <property type="entry name" value="Clathrin_mu"/>
</dbReference>
<accession>A0A5J4Z5I7</accession>
<dbReference type="FunFam" id="3.30.450.60:FF:000002">
    <property type="entry name" value="AP-2 complex subunit mu, putative"/>
    <property type="match status" value="1"/>
</dbReference>
<dbReference type="Proteomes" id="UP000324585">
    <property type="component" value="Unassembled WGS sequence"/>
</dbReference>
<dbReference type="Pfam" id="PF01217">
    <property type="entry name" value="Clat_adaptor_s"/>
    <property type="match status" value="1"/>
</dbReference>
<dbReference type="OrthoDB" id="10259133at2759"/>
<evidence type="ECO:0000313" key="8">
    <source>
        <dbReference type="Proteomes" id="UP000324585"/>
    </source>
</evidence>
<dbReference type="GO" id="GO:0006886">
    <property type="term" value="P:intracellular protein transport"/>
    <property type="evidence" value="ECO:0007669"/>
    <property type="project" value="UniProtKB-UniRule"/>
</dbReference>
<dbReference type="CDD" id="cd09250">
    <property type="entry name" value="AP-1_Mu1_Cterm"/>
    <property type="match status" value="1"/>
</dbReference>
<dbReference type="SUPFAM" id="SSF64356">
    <property type="entry name" value="SNARE-like"/>
    <property type="match status" value="1"/>
</dbReference>
<dbReference type="Gene3D" id="3.30.450.60">
    <property type="match status" value="1"/>
</dbReference>
<evidence type="ECO:0000256" key="2">
    <source>
        <dbReference type="ARBA" id="ARBA00022448"/>
    </source>
</evidence>
<keyword evidence="3 5" id="KW-0653">Protein transport</keyword>
<keyword evidence="2 5" id="KW-0813">Transport</keyword>
<name>A0A5J4Z5I7_PORPP</name>
<evidence type="ECO:0000313" key="7">
    <source>
        <dbReference type="EMBL" id="KAA8498595.1"/>
    </source>
</evidence>
<keyword evidence="8" id="KW-1185">Reference proteome</keyword>
<dbReference type="PROSITE" id="PS51072">
    <property type="entry name" value="MHD"/>
    <property type="match status" value="1"/>
</dbReference>
<dbReference type="InterPro" id="IPR028565">
    <property type="entry name" value="MHD"/>
</dbReference>
<dbReference type="EMBL" id="VRMN01000001">
    <property type="protein sequence ID" value="KAA8498595.1"/>
    <property type="molecule type" value="Genomic_DNA"/>
</dbReference>
<dbReference type="InterPro" id="IPR022775">
    <property type="entry name" value="AP_mu_sigma_su"/>
</dbReference>
<evidence type="ECO:0000259" key="6">
    <source>
        <dbReference type="PROSITE" id="PS51072"/>
    </source>
</evidence>
<dbReference type="GO" id="GO:0030131">
    <property type="term" value="C:clathrin adaptor complex"/>
    <property type="evidence" value="ECO:0007669"/>
    <property type="project" value="UniProtKB-UniRule"/>
</dbReference>
<gene>
    <name evidence="7" type="ORF">FVE85_6180</name>
</gene>
<comment type="subcellular location">
    <subcellularLocation>
        <location evidence="1">Endomembrane system</location>
    </subcellularLocation>
</comment>
<dbReference type="Gene3D" id="2.60.40.1170">
    <property type="entry name" value="Mu homology domain, subdomain B"/>
    <property type="match status" value="2"/>
</dbReference>
<dbReference type="PRINTS" id="PR00314">
    <property type="entry name" value="CLATHRINADPT"/>
</dbReference>
<reference evidence="8" key="1">
    <citation type="journal article" date="2019" name="Nat. Commun.">
        <title>Expansion of phycobilisome linker gene families in mesophilic red algae.</title>
        <authorList>
            <person name="Lee J."/>
            <person name="Kim D."/>
            <person name="Bhattacharya D."/>
            <person name="Yoon H.S."/>
        </authorList>
    </citation>
    <scope>NUCLEOTIDE SEQUENCE [LARGE SCALE GENOMIC DNA]</scope>
    <source>
        <strain evidence="8">CCMP 1328</strain>
    </source>
</reference>
<protein>
    <submittedName>
        <fullName evidence="7">AP-1 complex subunit mu</fullName>
    </submittedName>
</protein>
<feature type="domain" description="MHD" evidence="6">
    <location>
        <begin position="168"/>
        <end position="422"/>
    </location>
</feature>
<dbReference type="InterPro" id="IPR011012">
    <property type="entry name" value="Longin-like_dom_sf"/>
</dbReference>
<evidence type="ECO:0000256" key="5">
    <source>
        <dbReference type="PIRNR" id="PIRNR005992"/>
    </source>
</evidence>
<dbReference type="SUPFAM" id="SSF49447">
    <property type="entry name" value="Second domain of Mu2 adaptin subunit (ap50) of ap2 adaptor"/>
    <property type="match status" value="1"/>
</dbReference>
<dbReference type="GO" id="GO:0012505">
    <property type="term" value="C:endomembrane system"/>
    <property type="evidence" value="ECO:0007669"/>
    <property type="project" value="UniProtKB-SubCell"/>
</dbReference>
<dbReference type="PROSITE" id="PS00990">
    <property type="entry name" value="CLAT_ADAPTOR_M_1"/>
    <property type="match status" value="1"/>
</dbReference>
<sequence length="424" mass="48600">MVASAVFILDSRGKALISRNFRGDVPMNCVGEFRRVAIDVADAHSVKPLNRIEEKGYTFVHIRQEDVYLLAVTRRNANAATLIAFLYKLVEVMTVYFKRVNEEAVKDNFVIVYELLDEMMDFGYPQVSEPRVLKEYITQESHIKDYARPPPAVTNAVSWRSEGIKHARNEIFLDVIEKLNILISGSGNVLRSEVHGSMRVKSYLSGMPTCKLGLNDKLQFDSTGMRASHAVELEDIKFHQCVRLNEFEQTKNILFIPPDGEFELMSYRLNTQVRPIIWVDAVIEQRVSRVDYLVKARTQIPPGTVARDVKIIVPVLPDVSSPEFRNKSGRVKYNAANDTLEWHIRKFKADTELDMRGWFCLPSVGEDAQRDASTRRPIQVQFEVPYYAISGTQVRYLKITNIDYPALPWVRYVTQAGDYTIRLV</sequence>
<evidence type="ECO:0000256" key="3">
    <source>
        <dbReference type="ARBA" id="ARBA00022927"/>
    </source>
</evidence>
<dbReference type="Pfam" id="PF00928">
    <property type="entry name" value="Adap_comp_sub"/>
    <property type="match status" value="1"/>
</dbReference>
<keyword evidence="4" id="KW-0472">Membrane</keyword>
<dbReference type="InterPro" id="IPR018240">
    <property type="entry name" value="Clathrin_mu_CS"/>
</dbReference>
<dbReference type="InterPro" id="IPR036168">
    <property type="entry name" value="AP2_Mu_C_sf"/>
</dbReference>
<comment type="similarity">
    <text evidence="5">Belongs to the adaptor complexes medium subunit family.</text>
</comment>
<proteinExistence type="inferred from homology"/>
<dbReference type="PROSITE" id="PS00991">
    <property type="entry name" value="CLAT_ADAPTOR_M_2"/>
    <property type="match status" value="1"/>
</dbReference>
<dbReference type="InterPro" id="IPR050431">
    <property type="entry name" value="Adaptor_comp_med_subunit"/>
</dbReference>
<dbReference type="GO" id="GO:0016192">
    <property type="term" value="P:vesicle-mediated transport"/>
    <property type="evidence" value="ECO:0007669"/>
    <property type="project" value="InterPro"/>
</dbReference>
<dbReference type="PIRSF" id="PIRSF005992">
    <property type="entry name" value="Clathrin_mu"/>
    <property type="match status" value="1"/>
</dbReference>
<dbReference type="PANTHER" id="PTHR10529">
    <property type="entry name" value="AP COMPLEX SUBUNIT MU"/>
    <property type="match status" value="1"/>
</dbReference>
<organism evidence="7 8">
    <name type="scientific">Porphyridium purpureum</name>
    <name type="common">Red alga</name>
    <name type="synonym">Porphyridium cruentum</name>
    <dbReference type="NCBI Taxonomy" id="35688"/>
    <lineage>
        <taxon>Eukaryota</taxon>
        <taxon>Rhodophyta</taxon>
        <taxon>Bangiophyceae</taxon>
        <taxon>Porphyridiales</taxon>
        <taxon>Porphyridiaceae</taxon>
        <taxon>Porphyridium</taxon>
    </lineage>
</organism>
<evidence type="ECO:0000256" key="4">
    <source>
        <dbReference type="ARBA" id="ARBA00023136"/>
    </source>
</evidence>